<dbReference type="OrthoDB" id="432299at2759"/>
<dbReference type="InParanoid" id="A0A0C3NZ70"/>
<name>A0A0C3NZ70_PISTI</name>
<dbReference type="Proteomes" id="UP000054217">
    <property type="component" value="Unassembled WGS sequence"/>
</dbReference>
<dbReference type="HOGENOM" id="CLU_036219_0_0_1"/>
<dbReference type="AlphaFoldDB" id="A0A0C3NZ70"/>
<sequence>MTSFSAKISPRSMDHAYASSLGSLQLHDFPLPQRFAGAKVPPQAPRHHPYRKRFLPDRYNHDIPSPKYYQRRFDDHDAPALLNRLSNSPSSSHTATLLDRIGCQVEGGETNSGGEYMPSFRSPPTSPEPREVEFRADKPVAVGPGEVERFLESVLKPHVVEAVGRPGPAAQEARVSEDVPPALAKRIGQRRLSRSPLPRSMIQSMEQERFHTPNVDGNVANDNLPNHHNGEHIVSPSTTTVLEQCRTHLAPVVLASVTARDSQVATQLQQCATILSDDRCASLLRHAKDMREQLRSSAHAHVPSTPRCRSPEYLNHESDYERTNGRVSWNPETPESIVCAETQVRRDSDVTLVEDLDGNHSPALKACAGPHQSHHPLSKVEELSPVLIPAKVRETDIYMHSGSVEGDIGQENMAHSARGLPRGPATVQQHSLPALWSRHNGPDMPCINEAFAMVSEELFLDTGRLDAVARIYCLRKGNLTSKIDLDGPFAETLGAIQNTGSQWPQTGSLIIQVNPGFPHGKTWLPYALDSPPFLDVTSCIVPGENVLRWISLSPMSDFVFVLCASPLPLAESTLKTS</sequence>
<evidence type="ECO:0000313" key="2">
    <source>
        <dbReference type="EMBL" id="KIO00389.1"/>
    </source>
</evidence>
<evidence type="ECO:0000313" key="3">
    <source>
        <dbReference type="Proteomes" id="UP000054217"/>
    </source>
</evidence>
<evidence type="ECO:0000256" key="1">
    <source>
        <dbReference type="SAM" id="MobiDB-lite"/>
    </source>
</evidence>
<gene>
    <name evidence="2" type="ORF">M404DRAFT_762741</name>
</gene>
<organism evidence="2 3">
    <name type="scientific">Pisolithus tinctorius Marx 270</name>
    <dbReference type="NCBI Taxonomy" id="870435"/>
    <lineage>
        <taxon>Eukaryota</taxon>
        <taxon>Fungi</taxon>
        <taxon>Dikarya</taxon>
        <taxon>Basidiomycota</taxon>
        <taxon>Agaricomycotina</taxon>
        <taxon>Agaricomycetes</taxon>
        <taxon>Agaricomycetidae</taxon>
        <taxon>Boletales</taxon>
        <taxon>Sclerodermatineae</taxon>
        <taxon>Pisolithaceae</taxon>
        <taxon>Pisolithus</taxon>
    </lineage>
</organism>
<reference evidence="3" key="2">
    <citation type="submission" date="2015-01" db="EMBL/GenBank/DDBJ databases">
        <title>Evolutionary Origins and Diversification of the Mycorrhizal Mutualists.</title>
        <authorList>
            <consortium name="DOE Joint Genome Institute"/>
            <consortium name="Mycorrhizal Genomics Consortium"/>
            <person name="Kohler A."/>
            <person name="Kuo A."/>
            <person name="Nagy L.G."/>
            <person name="Floudas D."/>
            <person name="Copeland A."/>
            <person name="Barry K.W."/>
            <person name="Cichocki N."/>
            <person name="Veneault-Fourrey C."/>
            <person name="LaButti K."/>
            <person name="Lindquist E.A."/>
            <person name="Lipzen A."/>
            <person name="Lundell T."/>
            <person name="Morin E."/>
            <person name="Murat C."/>
            <person name="Riley R."/>
            <person name="Ohm R."/>
            <person name="Sun H."/>
            <person name="Tunlid A."/>
            <person name="Henrissat B."/>
            <person name="Grigoriev I.V."/>
            <person name="Hibbett D.S."/>
            <person name="Martin F."/>
        </authorList>
    </citation>
    <scope>NUCLEOTIDE SEQUENCE [LARGE SCALE GENOMIC DNA]</scope>
    <source>
        <strain evidence="3">Marx 270</strain>
    </source>
</reference>
<reference evidence="2 3" key="1">
    <citation type="submission" date="2014-04" db="EMBL/GenBank/DDBJ databases">
        <authorList>
            <consortium name="DOE Joint Genome Institute"/>
            <person name="Kuo A."/>
            <person name="Kohler A."/>
            <person name="Costa M.D."/>
            <person name="Nagy L.G."/>
            <person name="Floudas D."/>
            <person name="Copeland A."/>
            <person name="Barry K.W."/>
            <person name="Cichocki N."/>
            <person name="Veneault-Fourrey C."/>
            <person name="LaButti K."/>
            <person name="Lindquist E.A."/>
            <person name="Lipzen A."/>
            <person name="Lundell T."/>
            <person name="Morin E."/>
            <person name="Murat C."/>
            <person name="Sun H."/>
            <person name="Tunlid A."/>
            <person name="Henrissat B."/>
            <person name="Grigoriev I.V."/>
            <person name="Hibbett D.S."/>
            <person name="Martin F."/>
            <person name="Nordberg H.P."/>
            <person name="Cantor M.N."/>
            <person name="Hua S.X."/>
        </authorList>
    </citation>
    <scope>NUCLEOTIDE SEQUENCE [LARGE SCALE GENOMIC DNA]</scope>
    <source>
        <strain evidence="2 3">Marx 270</strain>
    </source>
</reference>
<dbReference type="STRING" id="870435.A0A0C3NZ70"/>
<dbReference type="EMBL" id="KN831996">
    <property type="protein sequence ID" value="KIO00389.1"/>
    <property type="molecule type" value="Genomic_DNA"/>
</dbReference>
<proteinExistence type="predicted"/>
<feature type="region of interest" description="Disordered" evidence="1">
    <location>
        <begin position="109"/>
        <end position="131"/>
    </location>
</feature>
<protein>
    <submittedName>
        <fullName evidence="2">Uncharacterized protein</fullName>
    </submittedName>
</protein>
<accession>A0A0C3NZ70</accession>
<keyword evidence="3" id="KW-1185">Reference proteome</keyword>